<evidence type="ECO:0000256" key="1">
    <source>
        <dbReference type="SAM" id="MobiDB-lite"/>
    </source>
</evidence>
<evidence type="ECO:0000313" key="4">
    <source>
        <dbReference type="Proteomes" id="UP000184488"/>
    </source>
</evidence>
<feature type="compositionally biased region" description="Basic and acidic residues" evidence="1">
    <location>
        <begin position="290"/>
        <end position="304"/>
    </location>
</feature>
<feature type="compositionally biased region" description="Basic and acidic residues" evidence="1">
    <location>
        <begin position="314"/>
        <end position="324"/>
    </location>
</feature>
<feature type="chain" id="PRO_5012160857" evidence="2">
    <location>
        <begin position="22"/>
        <end position="364"/>
    </location>
</feature>
<dbReference type="AlphaFoldDB" id="A0A1M6CL22"/>
<keyword evidence="4" id="KW-1185">Reference proteome</keyword>
<dbReference type="OrthoDB" id="1421312at2"/>
<dbReference type="InterPro" id="IPR025737">
    <property type="entry name" value="FApF"/>
</dbReference>
<dbReference type="RefSeq" id="WP_073309144.1">
    <property type="nucleotide sequence ID" value="NZ_FQZI01000002.1"/>
</dbReference>
<dbReference type="Pfam" id="PF13557">
    <property type="entry name" value="Phenol_MetA_deg"/>
    <property type="match status" value="1"/>
</dbReference>
<name>A0A1M6CL22_9FLAO</name>
<dbReference type="Proteomes" id="UP000184488">
    <property type="component" value="Unassembled WGS sequence"/>
</dbReference>
<accession>A0A1M6CL22</accession>
<organism evidence="3 4">
    <name type="scientific">Flavobacterium terrae</name>
    <dbReference type="NCBI Taxonomy" id="415425"/>
    <lineage>
        <taxon>Bacteria</taxon>
        <taxon>Pseudomonadati</taxon>
        <taxon>Bacteroidota</taxon>
        <taxon>Flavobacteriia</taxon>
        <taxon>Flavobacteriales</taxon>
        <taxon>Flavobacteriaceae</taxon>
        <taxon>Flavobacterium</taxon>
    </lineage>
</organism>
<feature type="region of interest" description="Disordered" evidence="1">
    <location>
        <begin position="290"/>
        <end position="364"/>
    </location>
</feature>
<protein>
    <submittedName>
        <fullName evidence="3">Putative MetA-pathway of phenol degradation</fullName>
    </submittedName>
</protein>
<reference evidence="4" key="1">
    <citation type="submission" date="2016-11" db="EMBL/GenBank/DDBJ databases">
        <authorList>
            <person name="Varghese N."/>
            <person name="Submissions S."/>
        </authorList>
    </citation>
    <scope>NUCLEOTIDE SEQUENCE [LARGE SCALE GENOMIC DNA]</scope>
    <source>
        <strain evidence="4">DSM 18829</strain>
    </source>
</reference>
<evidence type="ECO:0000256" key="2">
    <source>
        <dbReference type="SAM" id="SignalP"/>
    </source>
</evidence>
<gene>
    <name evidence="3" type="ORF">SAMN05444363_0978</name>
</gene>
<keyword evidence="2" id="KW-0732">Signal</keyword>
<feature type="compositionally biased region" description="Basic and acidic residues" evidence="1">
    <location>
        <begin position="346"/>
        <end position="358"/>
    </location>
</feature>
<proteinExistence type="predicted"/>
<dbReference type="STRING" id="415425.SAMN05444363_0978"/>
<dbReference type="EMBL" id="FQZI01000002">
    <property type="protein sequence ID" value="SHI61680.1"/>
    <property type="molecule type" value="Genomic_DNA"/>
</dbReference>
<evidence type="ECO:0000313" key="3">
    <source>
        <dbReference type="EMBL" id="SHI61680.1"/>
    </source>
</evidence>
<sequence length="364" mass="41241">MKVLHSFILISFLSISSSLYSQFTDQVNSNRPGKSAGAFAVGKKVLQIESGVYYIKESHSLLDYDAKGFGLDLTARYGVWKEQFEVTLDAQFQMDKYSSLFVDKNRSGLRNTTLGAKYLFYDPFKKGEEKPNIYSWKANHRFRWKQLIPAISGYVGANYTMENDYSIPGEAILSPKVMAIAQNRFGSRWVLVTNLIADKIGSEAQNFGYILTLTCGVDDRWSAFLENRGVKGDYYSDGFFAVGATHLLKDNLQIDINIAKNIKYTPSIFYGGIGFSWRFDKKHKDIKIKDGKEVKEGGDEKDGEGGGGKSNIKTPEELEKAAKKAERKKRRNKDNDVEPSNDDTEQETKEEPKRKRLDELEETP</sequence>
<feature type="signal peptide" evidence="2">
    <location>
        <begin position="1"/>
        <end position="21"/>
    </location>
</feature>